<dbReference type="InterPro" id="IPR019148">
    <property type="entry name" value="Nuclear_protein_DGCR14_ESS-2"/>
</dbReference>
<feature type="compositionally biased region" description="Basic and acidic residues" evidence="4">
    <location>
        <begin position="86"/>
        <end position="103"/>
    </location>
</feature>
<evidence type="ECO:0000313" key="6">
    <source>
        <dbReference type="Proteomes" id="UP001217754"/>
    </source>
</evidence>
<sequence>MSERAAAAAAAATTRGGVIIPPKPGETSLRRQVVLEEEQYTSGLSRIIQRDFFPDLPRLKAENAYLEALESGDPDAVQATARRLVHEEERSGILEETTRRGDAGEPLTPLDVPGTPQTATPRVPWQTLGHTPQGGAGMMTPRTEAAEDEAPLRVNMSLDQYQAQYTSEDNASFAQLMKVASARRRLKHQWAYDAEDRANAQHTMLAVCGRDAEGQGPSAPKALAAPERLAIAAPAPEASAPEASAPPAASQALVPSDASKMPPPMSQNTWRFRARNALMYPPDADLDTYASRTSSRAVPDVPCFGPYAPRIRHANTRLADETDAPPTPSTPSSSIIDAAIRGETPASPDVRGYHYVGAVASPRPEDLGERRLQQLMTWGTLAATPKRLGTREVEPETPSAPMPVRDAPPKPAAVPAKKLPRTSRHADLSPAARTLLHRTGNRRSTLYGPATPATPRAGSRSEEHARQQRVAQQRWTPAPSPVPRRSP</sequence>
<evidence type="ECO:0000256" key="3">
    <source>
        <dbReference type="ARBA" id="ARBA00023242"/>
    </source>
</evidence>
<name>A0AAF0J8C0_9BASI</name>
<comment type="subcellular location">
    <subcellularLocation>
        <location evidence="1">Nucleus</location>
    </subcellularLocation>
</comment>
<keyword evidence="3" id="KW-0539">Nucleus</keyword>
<feature type="region of interest" description="Disordered" evidence="4">
    <location>
        <begin position="86"/>
        <end position="136"/>
    </location>
</feature>
<dbReference type="RefSeq" id="XP_060120394.1">
    <property type="nucleotide sequence ID" value="XM_060264411.1"/>
</dbReference>
<gene>
    <name evidence="5" type="ORF">MJAP1_000441</name>
</gene>
<proteinExistence type="inferred from homology"/>
<protein>
    <recommendedName>
        <fullName evidence="7">Protein DGCR14</fullName>
    </recommendedName>
</protein>
<evidence type="ECO:0000256" key="4">
    <source>
        <dbReference type="SAM" id="MobiDB-lite"/>
    </source>
</evidence>
<evidence type="ECO:0000256" key="1">
    <source>
        <dbReference type="ARBA" id="ARBA00004123"/>
    </source>
</evidence>
<evidence type="ECO:0000313" key="5">
    <source>
        <dbReference type="EMBL" id="WFD37497.1"/>
    </source>
</evidence>
<feature type="compositionally biased region" description="Low complexity" evidence="4">
    <location>
        <begin position="235"/>
        <end position="253"/>
    </location>
</feature>
<dbReference type="EMBL" id="CP119958">
    <property type="protein sequence ID" value="WFD37497.1"/>
    <property type="molecule type" value="Genomic_DNA"/>
</dbReference>
<dbReference type="GO" id="GO:0071013">
    <property type="term" value="C:catalytic step 2 spliceosome"/>
    <property type="evidence" value="ECO:0007669"/>
    <property type="project" value="TreeGrafter"/>
</dbReference>
<keyword evidence="6" id="KW-1185">Reference proteome</keyword>
<comment type="similarity">
    <text evidence="2">Belongs to the ESS2 family.</text>
</comment>
<dbReference type="GeneID" id="85224090"/>
<reference evidence="5" key="1">
    <citation type="submission" date="2023-03" db="EMBL/GenBank/DDBJ databases">
        <title>Mating type loci evolution in Malassezia.</title>
        <authorList>
            <person name="Coelho M.A."/>
        </authorList>
    </citation>
    <scope>NUCLEOTIDE SEQUENCE</scope>
    <source>
        <strain evidence="5">CBS 9431</strain>
    </source>
</reference>
<feature type="compositionally biased region" description="Pro residues" evidence="4">
    <location>
        <begin position="478"/>
        <end position="487"/>
    </location>
</feature>
<feature type="region of interest" description="Disordered" evidence="4">
    <location>
        <begin position="235"/>
        <end position="267"/>
    </location>
</feature>
<organism evidence="5 6">
    <name type="scientific">Malassezia japonica</name>
    <dbReference type="NCBI Taxonomy" id="223818"/>
    <lineage>
        <taxon>Eukaryota</taxon>
        <taxon>Fungi</taxon>
        <taxon>Dikarya</taxon>
        <taxon>Basidiomycota</taxon>
        <taxon>Ustilaginomycotina</taxon>
        <taxon>Malasseziomycetes</taxon>
        <taxon>Malasseziales</taxon>
        <taxon>Malasseziaceae</taxon>
        <taxon>Malassezia</taxon>
    </lineage>
</organism>
<dbReference type="AlphaFoldDB" id="A0AAF0J8C0"/>
<dbReference type="PANTHER" id="PTHR12940:SF0">
    <property type="entry name" value="SPLICING FACTOR ESS-2 HOMOLOG"/>
    <property type="match status" value="1"/>
</dbReference>
<feature type="region of interest" description="Disordered" evidence="4">
    <location>
        <begin position="316"/>
        <end position="335"/>
    </location>
</feature>
<evidence type="ECO:0000256" key="2">
    <source>
        <dbReference type="ARBA" id="ARBA00009072"/>
    </source>
</evidence>
<evidence type="ECO:0008006" key="7">
    <source>
        <dbReference type="Google" id="ProtNLM"/>
    </source>
</evidence>
<accession>A0AAF0J8C0</accession>
<dbReference type="Pfam" id="PF09751">
    <property type="entry name" value="Es2"/>
    <property type="match status" value="1"/>
</dbReference>
<feature type="region of interest" description="Disordered" evidence="4">
    <location>
        <begin position="386"/>
        <end position="487"/>
    </location>
</feature>
<dbReference type="PANTHER" id="PTHR12940">
    <property type="entry name" value="ES-2 PROTEIN - RELATED"/>
    <property type="match status" value="1"/>
</dbReference>
<dbReference type="Proteomes" id="UP001217754">
    <property type="component" value="Chromosome 1"/>
</dbReference>